<evidence type="ECO:0000256" key="2">
    <source>
        <dbReference type="SAM" id="MobiDB-lite"/>
    </source>
</evidence>
<dbReference type="EMBL" id="JBBHLI010000001">
    <property type="protein sequence ID" value="MEK9499764.1"/>
    <property type="molecule type" value="Genomic_DNA"/>
</dbReference>
<comment type="caution">
    <text evidence="3">The sequence shown here is derived from an EMBL/GenBank/DDBJ whole genome shotgun (WGS) entry which is preliminary data.</text>
</comment>
<keyword evidence="1" id="KW-0175">Coiled coil</keyword>
<keyword evidence="4" id="KW-1185">Reference proteome</keyword>
<proteinExistence type="predicted"/>
<evidence type="ECO:0000256" key="1">
    <source>
        <dbReference type="SAM" id="Coils"/>
    </source>
</evidence>
<evidence type="ECO:0000313" key="3">
    <source>
        <dbReference type="EMBL" id="MEK9499764.1"/>
    </source>
</evidence>
<sequence length="309" mass="34390">MNPALVVACLGVFFGVAPVAGQDDPTLTALVNQTLRYEAAEDAHQAALTARQVVQSDFDASLDSVRIARERRNQDAYDRASESNMLLARQLTQMDRRVEATLDSLQTARRDLLRAMDDRTTVLLRQQEEATTRAEAQRVGALIADLGNQYDELQRSSEILTPRPLAFSGVLTYSPRDPPSRLRQKIELATREIENVQSRITEADDRISGIEQRIRLARRSDDFQSSLGRFDDTRVPVGPPGQTRPQGDPTVSDSTGVRTQPQSLEEQLQGWLDLKEQLEQMLETFIAAREELQAHVGAQPEPSTAAEAV</sequence>
<accession>A0ABU9E4Z1</accession>
<feature type="region of interest" description="Disordered" evidence="2">
    <location>
        <begin position="226"/>
        <end position="261"/>
    </location>
</feature>
<feature type="compositionally biased region" description="Polar residues" evidence="2">
    <location>
        <begin position="243"/>
        <end position="261"/>
    </location>
</feature>
<protein>
    <submittedName>
        <fullName evidence="3">Uncharacterized protein</fullName>
    </submittedName>
</protein>
<feature type="coiled-coil region" evidence="1">
    <location>
        <begin position="186"/>
        <end position="213"/>
    </location>
</feature>
<name>A0ABU9E4Z1_9BACT</name>
<organism evidence="3 4">
    <name type="scientific">Gaopeijia maritima</name>
    <dbReference type="NCBI Taxonomy" id="3119007"/>
    <lineage>
        <taxon>Bacteria</taxon>
        <taxon>Pseudomonadati</taxon>
        <taxon>Gemmatimonadota</taxon>
        <taxon>Longimicrobiia</taxon>
        <taxon>Gaopeijiales</taxon>
        <taxon>Gaopeijiaceae</taxon>
        <taxon>Gaopeijia</taxon>
    </lineage>
</organism>
<reference evidence="3 4" key="1">
    <citation type="submission" date="2024-02" db="EMBL/GenBank/DDBJ databases">
        <title>A novel Gemmatimonadota bacterium.</title>
        <authorList>
            <person name="Du Z.-J."/>
            <person name="Ye Y.-Q."/>
        </authorList>
    </citation>
    <scope>NUCLEOTIDE SEQUENCE [LARGE SCALE GENOMIC DNA]</scope>
    <source>
        <strain evidence="3 4">DH-20</strain>
    </source>
</reference>
<dbReference type="Proteomes" id="UP001484239">
    <property type="component" value="Unassembled WGS sequence"/>
</dbReference>
<evidence type="ECO:0000313" key="4">
    <source>
        <dbReference type="Proteomes" id="UP001484239"/>
    </source>
</evidence>
<dbReference type="RefSeq" id="WP_405278199.1">
    <property type="nucleotide sequence ID" value="NZ_CP144380.1"/>
</dbReference>
<gene>
    <name evidence="3" type="ORF">WI372_02060</name>
</gene>